<proteinExistence type="predicted"/>
<feature type="compositionally biased region" description="Basic and acidic residues" evidence="1">
    <location>
        <begin position="15"/>
        <end position="36"/>
    </location>
</feature>
<accession>A0ABQ3TVD7</accession>
<protein>
    <submittedName>
        <fullName evidence="2">Uncharacterized protein</fullName>
    </submittedName>
</protein>
<sequence>MDPGEMGPEVTQGKADPRDADPREADPRKADPREVDPGAVDPGRRTGGSQTLGKVHLGLGGPGGSGQAPGQAGQGRATVTGSPPDPATRRGPPTGVAGSCPRAPAARSSCPPG</sequence>
<feature type="compositionally biased region" description="Gly residues" evidence="1">
    <location>
        <begin position="58"/>
        <end position="67"/>
    </location>
</feature>
<dbReference type="EMBL" id="BNEK01000003">
    <property type="protein sequence ID" value="GHJ27304.1"/>
    <property type="molecule type" value="Genomic_DNA"/>
</dbReference>
<organism evidence="2 3">
    <name type="scientific">Streptomyces hygroscopicus</name>
    <dbReference type="NCBI Taxonomy" id="1912"/>
    <lineage>
        <taxon>Bacteria</taxon>
        <taxon>Bacillati</taxon>
        <taxon>Actinomycetota</taxon>
        <taxon>Actinomycetes</taxon>
        <taxon>Kitasatosporales</taxon>
        <taxon>Streptomycetaceae</taxon>
        <taxon>Streptomyces</taxon>
        <taxon>Streptomyces violaceusniger group</taxon>
    </lineage>
</organism>
<evidence type="ECO:0000313" key="2">
    <source>
        <dbReference type="EMBL" id="GHJ27304.1"/>
    </source>
</evidence>
<gene>
    <name evidence="2" type="ORF">TPA0910_17370</name>
</gene>
<keyword evidence="3" id="KW-1185">Reference proteome</keyword>
<name>A0ABQ3TVD7_STRHY</name>
<feature type="compositionally biased region" description="Low complexity" evidence="1">
    <location>
        <begin position="97"/>
        <end position="113"/>
    </location>
</feature>
<reference evidence="2" key="1">
    <citation type="submission" date="2024-05" db="EMBL/GenBank/DDBJ databases">
        <title>Whole genome shotgun sequence of Streptomyces hygroscopicus NBRC 113678.</title>
        <authorList>
            <person name="Komaki H."/>
            <person name="Tamura T."/>
        </authorList>
    </citation>
    <scope>NUCLEOTIDE SEQUENCE</scope>
    <source>
        <strain evidence="2">N11-34</strain>
    </source>
</reference>
<dbReference type="Proteomes" id="UP001054854">
    <property type="component" value="Unassembled WGS sequence"/>
</dbReference>
<comment type="caution">
    <text evidence="2">The sequence shown here is derived from an EMBL/GenBank/DDBJ whole genome shotgun (WGS) entry which is preliminary data.</text>
</comment>
<evidence type="ECO:0000256" key="1">
    <source>
        <dbReference type="SAM" id="MobiDB-lite"/>
    </source>
</evidence>
<evidence type="ECO:0000313" key="3">
    <source>
        <dbReference type="Proteomes" id="UP001054854"/>
    </source>
</evidence>
<feature type="region of interest" description="Disordered" evidence="1">
    <location>
        <begin position="1"/>
        <end position="113"/>
    </location>
</feature>